<evidence type="ECO:0000313" key="5">
    <source>
        <dbReference type="Proteomes" id="UP000234323"/>
    </source>
</evidence>
<keyword evidence="2" id="KW-0175">Coiled coil</keyword>
<feature type="coiled-coil region" evidence="2">
    <location>
        <begin position="558"/>
        <end position="585"/>
    </location>
</feature>
<keyword evidence="1" id="KW-0547">Nucleotide-binding</keyword>
<accession>A0A2I1GU75</accession>
<dbReference type="InterPro" id="IPR059179">
    <property type="entry name" value="MLKL-like_MCAfunc"/>
</dbReference>
<name>A0A2I1GU75_9GLOM</name>
<keyword evidence="1" id="KW-0067">ATP-binding</keyword>
<dbReference type="AlphaFoldDB" id="A0A2I1GU75"/>
<dbReference type="VEuPathDB" id="FungiDB:FUN_020011"/>
<dbReference type="GO" id="GO:0005524">
    <property type="term" value="F:ATP binding"/>
    <property type="evidence" value="ECO:0007669"/>
    <property type="project" value="UniProtKB-UniRule"/>
</dbReference>
<feature type="binding site" evidence="1">
    <location>
        <position position="177"/>
    </location>
    <ligand>
        <name>ATP</name>
        <dbReference type="ChEBI" id="CHEBI:30616"/>
    </ligand>
</feature>
<dbReference type="PANTHER" id="PTHR44329">
    <property type="entry name" value="SERINE/THREONINE-PROTEIN KINASE TNNI3K-RELATED"/>
    <property type="match status" value="1"/>
</dbReference>
<dbReference type="PROSITE" id="PS00107">
    <property type="entry name" value="PROTEIN_KINASE_ATP"/>
    <property type="match status" value="1"/>
</dbReference>
<evidence type="ECO:0000256" key="2">
    <source>
        <dbReference type="SAM" id="Coils"/>
    </source>
</evidence>
<dbReference type="VEuPathDB" id="FungiDB:RhiirFUN_018922"/>
<dbReference type="Pfam" id="PF07714">
    <property type="entry name" value="PK_Tyr_Ser-Thr"/>
    <property type="match status" value="1"/>
</dbReference>
<reference evidence="4 5" key="1">
    <citation type="submission" date="2015-10" db="EMBL/GenBank/DDBJ databases">
        <title>Genome analyses suggest a sexual origin of heterokaryosis in a supposedly ancient asexual fungus.</title>
        <authorList>
            <person name="Ropars J."/>
            <person name="Sedzielewska K."/>
            <person name="Noel J."/>
            <person name="Charron P."/>
            <person name="Farinelli L."/>
            <person name="Marton T."/>
            <person name="Kruger M."/>
            <person name="Pelin A."/>
            <person name="Brachmann A."/>
            <person name="Corradi N."/>
        </authorList>
    </citation>
    <scope>NUCLEOTIDE SEQUENCE [LARGE SCALE GENOMIC DNA]</scope>
    <source>
        <strain evidence="4 5">A4</strain>
    </source>
</reference>
<dbReference type="GO" id="GO:0007166">
    <property type="term" value="P:cell surface receptor signaling pathway"/>
    <property type="evidence" value="ECO:0007669"/>
    <property type="project" value="InterPro"/>
</dbReference>
<evidence type="ECO:0000259" key="3">
    <source>
        <dbReference type="PROSITE" id="PS50011"/>
    </source>
</evidence>
<comment type="caution">
    <text evidence="4">The sequence shown here is derived from an EMBL/GenBank/DDBJ whole genome shotgun (WGS) entry which is preliminary data.</text>
</comment>
<dbReference type="PROSITE" id="PS50011">
    <property type="entry name" value="PROTEIN_KINASE_DOM"/>
    <property type="match status" value="1"/>
</dbReference>
<dbReference type="InterPro" id="IPR011009">
    <property type="entry name" value="Kinase-like_dom_sf"/>
</dbReference>
<dbReference type="GO" id="GO:0004674">
    <property type="term" value="F:protein serine/threonine kinase activity"/>
    <property type="evidence" value="ECO:0007669"/>
    <property type="project" value="TreeGrafter"/>
</dbReference>
<dbReference type="CDD" id="cd21037">
    <property type="entry name" value="MLKL_NTD"/>
    <property type="match status" value="1"/>
</dbReference>
<evidence type="ECO:0000256" key="1">
    <source>
        <dbReference type="PROSITE-ProRule" id="PRU10141"/>
    </source>
</evidence>
<dbReference type="InterPro" id="IPR001245">
    <property type="entry name" value="Ser-Thr/Tyr_kinase_cat_dom"/>
</dbReference>
<dbReference type="InterPro" id="IPR051681">
    <property type="entry name" value="Ser/Thr_Kinases-Pseudokinases"/>
</dbReference>
<dbReference type="PRINTS" id="PR00109">
    <property type="entry name" value="TYRKINASE"/>
</dbReference>
<dbReference type="SUPFAM" id="SSF56112">
    <property type="entry name" value="Protein kinase-like (PK-like)"/>
    <property type="match status" value="1"/>
</dbReference>
<dbReference type="EMBL" id="LLXI01000837">
    <property type="protein sequence ID" value="PKY50191.1"/>
    <property type="molecule type" value="Genomic_DNA"/>
</dbReference>
<dbReference type="VEuPathDB" id="FungiDB:RhiirA1_425246"/>
<organism evidence="4 5">
    <name type="scientific">Rhizophagus irregularis</name>
    <dbReference type="NCBI Taxonomy" id="588596"/>
    <lineage>
        <taxon>Eukaryota</taxon>
        <taxon>Fungi</taxon>
        <taxon>Fungi incertae sedis</taxon>
        <taxon>Mucoromycota</taxon>
        <taxon>Glomeromycotina</taxon>
        <taxon>Glomeromycetes</taxon>
        <taxon>Glomerales</taxon>
        <taxon>Glomeraceae</taxon>
        <taxon>Rhizophagus</taxon>
    </lineage>
</organism>
<evidence type="ECO:0000313" key="4">
    <source>
        <dbReference type="EMBL" id="PKY50191.1"/>
    </source>
</evidence>
<dbReference type="VEuPathDB" id="FungiDB:RhiirA1_474102"/>
<dbReference type="Gene3D" id="1.20.930.20">
    <property type="entry name" value="Adaptor protein Cbl, N-terminal domain"/>
    <property type="match status" value="2"/>
</dbReference>
<keyword evidence="5" id="KW-1185">Reference proteome</keyword>
<gene>
    <name evidence="4" type="ORF">RhiirA4_466536</name>
</gene>
<keyword evidence="4" id="KW-0808">Transferase</keyword>
<protein>
    <submittedName>
        <fullName evidence="4">Kinase-like protein</fullName>
    </submittedName>
</protein>
<feature type="domain" description="Protein kinase" evidence="3">
    <location>
        <begin position="150"/>
        <end position="408"/>
    </location>
</feature>
<sequence>MSKSLTFKKIFTVGIKVRKDGLDPVLAHLKLNDNLSNIRQELEKNCLMNDALLFTKDTSEIQRRREREFLLDEIIEEIGDDKFINLKKNSNLGHDLKVLKDELQLEYGRKINSDELNRMSNITETSNIDIEWLKKSISDGRIKYIEPSAFKNIKQIGRGSFSDVFRANWRNISIALKSFNNEQTLKEIVKELEILQDVDSHENIIRFYGITKFETNFLTYQAMKYSLVLEYADGGTLRTYLKEHFNKLNWDDKYQLASQLANAVEFIHECDIIHRDLHSNNILIHKKNIKLADFGLSKKIPEATSNSKIFGVIPYIDPKSLNNKYTLNKKSDIYSIGVLMWEISSGRQPFYGEDNDTNLALTIIEGRREDIIDGTTSAYSNLYQECWKYEPDERPNIQKVVLTLRSIISPEKNDTIIDNNNEEINNCEMGKLASKSCELTNFDDCSLSNASNLIDVSTSSISSRVDDKTYSSKLASTFESIISPDTIMDNNNEDINNNEMDKLASKSISIIYSDRILIPIIIFEAKEILIDPLITAVASLTQQIVKAYESAQYNKESCATLIERVQAAEVAVQALNRQIKEFVQDVTHLSGYRKFISSVHVKERFQQLITDFDCVVGDLQLAMVIANEEERQSDIAILQEDIDELTKFLEKIEGGVTTIDKKISNALEHILTLKVEIKVRKDGLGSGLVRLKRGENLSNIQYGRKINSDGKIEITEKKAFKLDVKDFKVHKEKGIEIEKKEVSSSVYNKSITELTLNGDINAHGFAKFGLSY</sequence>
<dbReference type="Gene3D" id="1.10.510.10">
    <property type="entry name" value="Transferase(Phosphotransferase) domain 1"/>
    <property type="match status" value="1"/>
</dbReference>
<keyword evidence="4" id="KW-0418">Kinase</keyword>
<dbReference type="InterPro" id="IPR017441">
    <property type="entry name" value="Protein_kinase_ATP_BS"/>
</dbReference>
<dbReference type="Proteomes" id="UP000234323">
    <property type="component" value="Unassembled WGS sequence"/>
</dbReference>
<dbReference type="VEuPathDB" id="FungiDB:RhiirA1_538733"/>
<dbReference type="InterPro" id="IPR000719">
    <property type="entry name" value="Prot_kinase_dom"/>
</dbReference>
<proteinExistence type="predicted"/>
<dbReference type="InterPro" id="IPR036537">
    <property type="entry name" value="Adaptor_Cbl_N_dom_sf"/>
</dbReference>
<dbReference type="VEuPathDB" id="FungiDB:FUN_020018"/>